<dbReference type="AlphaFoldDB" id="A0A381E9L1"/>
<accession>A0A381E9L1</accession>
<keyword evidence="2" id="KW-1185">Reference proteome</keyword>
<evidence type="ECO:0000313" key="2">
    <source>
        <dbReference type="Proteomes" id="UP000254572"/>
    </source>
</evidence>
<dbReference type="EMBL" id="UFUW01000001">
    <property type="protein sequence ID" value="SUX23373.1"/>
    <property type="molecule type" value="Genomic_DNA"/>
</dbReference>
<dbReference type="RefSeq" id="WP_115611761.1">
    <property type="nucleotide sequence ID" value="NZ_JBHLZC010000004.1"/>
</dbReference>
<organism evidence="1 2">
    <name type="scientific">Cardiobacterium valvarum</name>
    <dbReference type="NCBI Taxonomy" id="194702"/>
    <lineage>
        <taxon>Bacteria</taxon>
        <taxon>Pseudomonadati</taxon>
        <taxon>Pseudomonadota</taxon>
        <taxon>Gammaproteobacteria</taxon>
        <taxon>Cardiobacteriales</taxon>
        <taxon>Cardiobacteriaceae</taxon>
        <taxon>Cardiobacterium</taxon>
    </lineage>
</organism>
<sequence>MGDMTTKRTTSWRAFLNGVSSIFNIMPRIGNGNYDYEEDGFARDAANLAGDWRKVGNDIATAMKPYRNK</sequence>
<name>A0A381E9L1_9GAMM</name>
<gene>
    <name evidence="1" type="ORF">NCTC13294_01503</name>
</gene>
<protein>
    <submittedName>
        <fullName evidence="1">Uncharacterized protein</fullName>
    </submittedName>
</protein>
<evidence type="ECO:0000313" key="1">
    <source>
        <dbReference type="EMBL" id="SUX23373.1"/>
    </source>
</evidence>
<proteinExistence type="predicted"/>
<dbReference type="Proteomes" id="UP000254572">
    <property type="component" value="Unassembled WGS sequence"/>
</dbReference>
<reference evidence="1 2" key="1">
    <citation type="submission" date="2018-06" db="EMBL/GenBank/DDBJ databases">
        <authorList>
            <consortium name="Pathogen Informatics"/>
            <person name="Doyle S."/>
        </authorList>
    </citation>
    <scope>NUCLEOTIDE SEQUENCE [LARGE SCALE GENOMIC DNA]</scope>
    <source>
        <strain evidence="1 2">NCTC13294</strain>
    </source>
</reference>